<sequence length="210" mass="22924">MGVGGWSSKGVDAGIYARELIANCASAMDNQSKGNVNPKKVLEEAYLKTKARGSSTACILTLTDQRILKAAHVGDSGFWLFRNNMIVGQSQIQQRSFNRPYQLGNERDRPNCAIKTQFSAIPGDVVVLGTDGLLDNLYPSQIEDVLREKDGESLKPEELACTIAELAYYTSMDNETYSPFARASEMAGRLHNGGKIDDITVIVACITEPN</sequence>
<name>A0ACB9NC55_BAUVA</name>
<accession>A0ACB9NC55</accession>
<protein>
    <submittedName>
        <fullName evidence="1">Uncharacterized protein</fullName>
    </submittedName>
</protein>
<keyword evidence="2" id="KW-1185">Reference proteome</keyword>
<comment type="caution">
    <text evidence="1">The sequence shown here is derived from an EMBL/GenBank/DDBJ whole genome shotgun (WGS) entry which is preliminary data.</text>
</comment>
<evidence type="ECO:0000313" key="1">
    <source>
        <dbReference type="EMBL" id="KAI4333551.1"/>
    </source>
</evidence>
<reference evidence="1 2" key="1">
    <citation type="journal article" date="2022" name="DNA Res.">
        <title>Chromosomal-level genome assembly of the orchid tree Bauhinia variegata (Leguminosae; Cercidoideae) supports the allotetraploid origin hypothesis of Bauhinia.</title>
        <authorList>
            <person name="Zhong Y."/>
            <person name="Chen Y."/>
            <person name="Zheng D."/>
            <person name="Pang J."/>
            <person name="Liu Y."/>
            <person name="Luo S."/>
            <person name="Meng S."/>
            <person name="Qian L."/>
            <person name="Wei D."/>
            <person name="Dai S."/>
            <person name="Zhou R."/>
        </authorList>
    </citation>
    <scope>NUCLEOTIDE SEQUENCE [LARGE SCALE GENOMIC DNA]</scope>
    <source>
        <strain evidence="1">BV-YZ2020</strain>
    </source>
</reference>
<dbReference type="EMBL" id="CM039432">
    <property type="protein sequence ID" value="KAI4333551.1"/>
    <property type="molecule type" value="Genomic_DNA"/>
</dbReference>
<gene>
    <name evidence="1" type="ORF">L6164_018340</name>
</gene>
<proteinExistence type="predicted"/>
<dbReference type="Proteomes" id="UP000828941">
    <property type="component" value="Chromosome 7"/>
</dbReference>
<evidence type="ECO:0000313" key="2">
    <source>
        <dbReference type="Proteomes" id="UP000828941"/>
    </source>
</evidence>
<organism evidence="1 2">
    <name type="scientific">Bauhinia variegata</name>
    <name type="common">Purple orchid tree</name>
    <name type="synonym">Phanera variegata</name>
    <dbReference type="NCBI Taxonomy" id="167791"/>
    <lineage>
        <taxon>Eukaryota</taxon>
        <taxon>Viridiplantae</taxon>
        <taxon>Streptophyta</taxon>
        <taxon>Embryophyta</taxon>
        <taxon>Tracheophyta</taxon>
        <taxon>Spermatophyta</taxon>
        <taxon>Magnoliopsida</taxon>
        <taxon>eudicotyledons</taxon>
        <taxon>Gunneridae</taxon>
        <taxon>Pentapetalae</taxon>
        <taxon>rosids</taxon>
        <taxon>fabids</taxon>
        <taxon>Fabales</taxon>
        <taxon>Fabaceae</taxon>
        <taxon>Cercidoideae</taxon>
        <taxon>Cercideae</taxon>
        <taxon>Bauhiniinae</taxon>
        <taxon>Bauhinia</taxon>
    </lineage>
</organism>